<name>A0A5B1BDQ5_MYCSI</name>
<evidence type="ECO:0000259" key="4">
    <source>
        <dbReference type="PROSITE" id="PS51898"/>
    </source>
</evidence>
<dbReference type="InterPro" id="IPR010998">
    <property type="entry name" value="Integrase_recombinase_N"/>
</dbReference>
<evidence type="ECO:0000313" key="5">
    <source>
        <dbReference type="EMBL" id="KAA1246648.1"/>
    </source>
</evidence>
<keyword evidence="1" id="KW-0238">DNA-binding</keyword>
<proteinExistence type="predicted"/>
<evidence type="ECO:0000256" key="3">
    <source>
        <dbReference type="SAM" id="MobiDB-lite"/>
    </source>
</evidence>
<dbReference type="GO" id="GO:0015074">
    <property type="term" value="P:DNA integration"/>
    <property type="evidence" value="ECO:0007669"/>
    <property type="project" value="InterPro"/>
</dbReference>
<evidence type="ECO:0000256" key="1">
    <source>
        <dbReference type="ARBA" id="ARBA00023125"/>
    </source>
</evidence>
<feature type="domain" description="Tyr recombinase" evidence="4">
    <location>
        <begin position="104"/>
        <end position="266"/>
    </location>
</feature>
<dbReference type="InterPro" id="IPR013762">
    <property type="entry name" value="Integrase-like_cat_sf"/>
</dbReference>
<dbReference type="SUPFAM" id="SSF56349">
    <property type="entry name" value="DNA breaking-rejoining enzymes"/>
    <property type="match status" value="1"/>
</dbReference>
<dbReference type="Gene3D" id="1.10.150.130">
    <property type="match status" value="1"/>
</dbReference>
<sequence length="266" mass="29170">MARQLTLGVYAEAWVDQRKISSRVRDHYRRLLATRLLPAFADTGLRDLSPAVVGDWYAGAAGPATMRIHAYALLRSVMQGALADGLIEVNPCQIDGVRTSRRAERVRPATRAEIETIAAAMPAAYQALILMSAWLAMPFSELSELRRKDVDLAAGVVRVRRAVTLVDGFELSTPKSPEGMRDIAVPAHLLPAIRAHLRTHVQPGRESLLFPSVGDPDRYLSTSVLYPMFDKARRAAGRPDLRVPDLRRSGAALASSADATRTEPLK</sequence>
<dbReference type="AlphaFoldDB" id="A0A5B1BDQ5"/>
<dbReference type="PROSITE" id="PS51898">
    <property type="entry name" value="TYR_RECOMBINASE"/>
    <property type="match status" value="1"/>
</dbReference>
<gene>
    <name evidence="5" type="ORF">F0Q45_23140</name>
</gene>
<comment type="caution">
    <text evidence="5">The sequence shown here is derived from an EMBL/GenBank/DDBJ whole genome shotgun (WGS) entry which is preliminary data.</text>
</comment>
<keyword evidence="2" id="KW-0233">DNA recombination</keyword>
<dbReference type="Gene3D" id="1.10.443.10">
    <property type="entry name" value="Intergrase catalytic core"/>
    <property type="match status" value="1"/>
</dbReference>
<dbReference type="InterPro" id="IPR011010">
    <property type="entry name" value="DNA_brk_join_enz"/>
</dbReference>
<feature type="region of interest" description="Disordered" evidence="3">
    <location>
        <begin position="247"/>
        <end position="266"/>
    </location>
</feature>
<dbReference type="OrthoDB" id="1822491at2"/>
<organism evidence="5 6">
    <name type="scientific">Mycobacterium simiae</name>
    <name type="common">Mycobacterium habana</name>
    <dbReference type="NCBI Taxonomy" id="1784"/>
    <lineage>
        <taxon>Bacteria</taxon>
        <taxon>Bacillati</taxon>
        <taxon>Actinomycetota</taxon>
        <taxon>Actinomycetes</taxon>
        <taxon>Mycobacteriales</taxon>
        <taxon>Mycobacteriaceae</taxon>
        <taxon>Mycobacterium</taxon>
        <taxon>Mycobacterium simiae complex</taxon>
    </lineage>
</organism>
<dbReference type="RefSeq" id="WP_149656129.1">
    <property type="nucleotide sequence ID" value="NZ_VTZN01000217.1"/>
</dbReference>
<accession>A0A5B1BDQ5</accession>
<evidence type="ECO:0000313" key="6">
    <source>
        <dbReference type="Proteomes" id="UP000324701"/>
    </source>
</evidence>
<keyword evidence="6" id="KW-1185">Reference proteome</keyword>
<reference evidence="5 6" key="1">
    <citation type="submission" date="2019-09" db="EMBL/GenBank/DDBJ databases">
        <title>Report of infection by Mycobacterium simiae a patient suffering from pulmonary tuberculosis.</title>
        <authorList>
            <person name="Mohanty P.S."/>
            <person name="Bansal A.K."/>
            <person name="Singh H."/>
            <person name="Sharma S."/>
            <person name="Patil S.A."/>
            <person name="Upadhaya P."/>
            <person name="Singh P.K."/>
            <person name="Kumar D."/>
            <person name="Kumar S."/>
            <person name="Singh R.K."/>
            <person name="Chaudhary B."/>
        </authorList>
    </citation>
    <scope>NUCLEOTIDE SEQUENCE [LARGE SCALE GENOMIC DNA]</scope>
    <source>
        <strain evidence="5 6">JAL-560-SIM</strain>
    </source>
</reference>
<protein>
    <submittedName>
        <fullName evidence="5">Tyrosine-type recombinase/integrase</fullName>
    </submittedName>
</protein>
<evidence type="ECO:0000256" key="2">
    <source>
        <dbReference type="ARBA" id="ARBA00023172"/>
    </source>
</evidence>
<feature type="compositionally biased region" description="Low complexity" evidence="3">
    <location>
        <begin position="249"/>
        <end position="259"/>
    </location>
</feature>
<dbReference type="GO" id="GO:0003677">
    <property type="term" value="F:DNA binding"/>
    <property type="evidence" value="ECO:0007669"/>
    <property type="project" value="UniProtKB-KW"/>
</dbReference>
<dbReference type="GO" id="GO:0006310">
    <property type="term" value="P:DNA recombination"/>
    <property type="evidence" value="ECO:0007669"/>
    <property type="project" value="UniProtKB-KW"/>
</dbReference>
<dbReference type="EMBL" id="VTZN01000217">
    <property type="protein sequence ID" value="KAA1246648.1"/>
    <property type="molecule type" value="Genomic_DNA"/>
</dbReference>
<dbReference type="Proteomes" id="UP000324701">
    <property type="component" value="Unassembled WGS sequence"/>
</dbReference>
<dbReference type="InterPro" id="IPR002104">
    <property type="entry name" value="Integrase_catalytic"/>
</dbReference>